<proteinExistence type="predicted"/>
<dbReference type="AlphaFoldDB" id="A0A1V1NWA6"/>
<comment type="caution">
    <text evidence="2">The sequence shown here is derived from an EMBL/GenBank/DDBJ whole genome shotgun (WGS) entry which is preliminary data.</text>
</comment>
<evidence type="ECO:0000313" key="2">
    <source>
        <dbReference type="EMBL" id="ETR66776.1"/>
    </source>
</evidence>
<accession>A0A1V1NWA6</accession>
<feature type="domain" description="DUF7869" evidence="1">
    <location>
        <begin position="339"/>
        <end position="493"/>
    </location>
</feature>
<name>A0A1V1NWA6_9BACT</name>
<gene>
    <name evidence="2" type="ORF">OMM_05489</name>
</gene>
<sequence>MSKPCGCGNDCQKKFTVSEIIDAREDFRQMSWAEQHSFIIGKLQSFIHSTAHSKSARTTQSRKRQRFDYCITADRPVCRKYFLLYYGESIDRLKRRQKYLIEIGTVPPAHGNTGKKPKHACSQNTIEAVLKFISNFTSIHGLPDPGRDLRAGKGKLTIYLPTIMNYMAIHRIYRKSMEGSDNIRVVEYHAFRKLWVDNFPHIVFSKTKSDLCMTCEEHKKQINITVAAGNEEEKLEALEKAREHLLYATKERTHYRQCIEISKQSYSAMIKNPKKSEPEKMHYSWDFAQQMHYPYEDHQVGPIYFKTPRVAQLFGVCCEALPRQINYLIDEADIPGKGADTVISILHHFFACYGLGERNLLLTADNCKGQNKNNAVLHYMLYRTIAGLHDKIDWSFMLVGHTKFSPDAYFGLLKKKYRRSRIYTYRQLVDVINTSTVKGCNVCHPYRKNDGNASFRYREWIKWLSKYFRKLPGISNYHHFSMDSSNPGVVIAKRYVDSKQEIFELLKKIPTTQIY</sequence>
<dbReference type="PANTHER" id="PTHR34415:SF1">
    <property type="entry name" value="INTEGRASE CATALYTIC DOMAIN-CONTAINING PROTEIN"/>
    <property type="match status" value="1"/>
</dbReference>
<organism evidence="2 3">
    <name type="scientific">Candidatus Magnetoglobus multicellularis str. Araruama</name>
    <dbReference type="NCBI Taxonomy" id="890399"/>
    <lineage>
        <taxon>Bacteria</taxon>
        <taxon>Pseudomonadati</taxon>
        <taxon>Thermodesulfobacteriota</taxon>
        <taxon>Desulfobacteria</taxon>
        <taxon>Desulfobacterales</taxon>
        <taxon>Desulfobacteraceae</taxon>
        <taxon>Candidatus Magnetoglobus</taxon>
    </lineage>
</organism>
<dbReference type="Pfam" id="PF25273">
    <property type="entry name" value="DUF7869"/>
    <property type="match status" value="1"/>
</dbReference>
<evidence type="ECO:0000259" key="1">
    <source>
        <dbReference type="Pfam" id="PF25273"/>
    </source>
</evidence>
<dbReference type="PANTHER" id="PTHR34415">
    <property type="entry name" value="INTEGRASE CATALYTIC DOMAIN-CONTAINING PROTEIN"/>
    <property type="match status" value="1"/>
</dbReference>
<reference evidence="3" key="1">
    <citation type="submission" date="2012-11" db="EMBL/GenBank/DDBJ databases">
        <authorList>
            <person name="Lucero-Rivera Y.E."/>
            <person name="Tovar-Ramirez D."/>
        </authorList>
    </citation>
    <scope>NUCLEOTIDE SEQUENCE [LARGE SCALE GENOMIC DNA]</scope>
    <source>
        <strain evidence="3">Araruama</strain>
    </source>
</reference>
<protein>
    <submittedName>
        <fullName evidence="2">Chaperonin</fullName>
    </submittedName>
</protein>
<dbReference type="Proteomes" id="UP000189670">
    <property type="component" value="Unassembled WGS sequence"/>
</dbReference>
<dbReference type="EMBL" id="ATBP01001754">
    <property type="protein sequence ID" value="ETR66776.1"/>
    <property type="molecule type" value="Genomic_DNA"/>
</dbReference>
<evidence type="ECO:0000313" key="3">
    <source>
        <dbReference type="Proteomes" id="UP000189670"/>
    </source>
</evidence>
<dbReference type="InterPro" id="IPR057191">
    <property type="entry name" value="DUF7869"/>
</dbReference>